<organism evidence="4 5">
    <name type="scientific">Cristinia sonorae</name>
    <dbReference type="NCBI Taxonomy" id="1940300"/>
    <lineage>
        <taxon>Eukaryota</taxon>
        <taxon>Fungi</taxon>
        <taxon>Dikarya</taxon>
        <taxon>Basidiomycota</taxon>
        <taxon>Agaricomycotina</taxon>
        <taxon>Agaricomycetes</taxon>
        <taxon>Agaricomycetidae</taxon>
        <taxon>Agaricales</taxon>
        <taxon>Pleurotineae</taxon>
        <taxon>Stephanosporaceae</taxon>
        <taxon>Cristinia</taxon>
    </lineage>
</organism>
<feature type="region of interest" description="Disordered" evidence="2">
    <location>
        <begin position="1"/>
        <end position="48"/>
    </location>
</feature>
<gene>
    <name evidence="4" type="ORF">BXZ70DRAFT_1002635</name>
</gene>
<dbReference type="OrthoDB" id="338816at2759"/>
<feature type="domain" description="TRIP4/RQT4 C2HC5-type zinc finger" evidence="3">
    <location>
        <begin position="72"/>
        <end position="123"/>
    </location>
</feature>
<comment type="caution">
    <text evidence="4">The sequence shown here is derived from an EMBL/GenBank/DDBJ whole genome shotgun (WGS) entry which is preliminary data.</text>
</comment>
<evidence type="ECO:0000256" key="1">
    <source>
        <dbReference type="SAM" id="Coils"/>
    </source>
</evidence>
<dbReference type="GO" id="GO:0180022">
    <property type="term" value="C:RQC-trigger complex"/>
    <property type="evidence" value="ECO:0007669"/>
    <property type="project" value="InterPro"/>
</dbReference>
<proteinExistence type="predicted"/>
<keyword evidence="5" id="KW-1185">Reference proteome</keyword>
<reference evidence="4" key="1">
    <citation type="journal article" date="2021" name="New Phytol.">
        <title>Evolutionary innovations through gain and loss of genes in the ectomycorrhizal Boletales.</title>
        <authorList>
            <person name="Wu G."/>
            <person name="Miyauchi S."/>
            <person name="Morin E."/>
            <person name="Kuo A."/>
            <person name="Drula E."/>
            <person name="Varga T."/>
            <person name="Kohler A."/>
            <person name="Feng B."/>
            <person name="Cao Y."/>
            <person name="Lipzen A."/>
            <person name="Daum C."/>
            <person name="Hundley H."/>
            <person name="Pangilinan J."/>
            <person name="Johnson J."/>
            <person name="Barry K."/>
            <person name="LaButti K."/>
            <person name="Ng V."/>
            <person name="Ahrendt S."/>
            <person name="Min B."/>
            <person name="Choi I.G."/>
            <person name="Park H."/>
            <person name="Plett J.M."/>
            <person name="Magnuson J."/>
            <person name="Spatafora J.W."/>
            <person name="Nagy L.G."/>
            <person name="Henrissat B."/>
            <person name="Grigoriev I.V."/>
            <person name="Yang Z.L."/>
            <person name="Xu J."/>
            <person name="Martin F.M."/>
        </authorList>
    </citation>
    <scope>NUCLEOTIDE SEQUENCE</scope>
    <source>
        <strain evidence="4">KKN 215</strain>
    </source>
</reference>
<accession>A0A8K0UFL2</accession>
<dbReference type="Pfam" id="PF06221">
    <property type="entry name" value="zf-C2HC5"/>
    <property type="match status" value="1"/>
</dbReference>
<dbReference type="InterPro" id="IPR009349">
    <property type="entry name" value="TRIP4/RQT4_C2HC5_Znf"/>
</dbReference>
<dbReference type="GO" id="GO:0005634">
    <property type="term" value="C:nucleus"/>
    <property type="evidence" value="ECO:0007669"/>
    <property type="project" value="InterPro"/>
</dbReference>
<name>A0A8K0UFL2_9AGAR</name>
<evidence type="ECO:0000313" key="4">
    <source>
        <dbReference type="EMBL" id="KAH8081307.1"/>
    </source>
</evidence>
<keyword evidence="1" id="KW-0175">Coiled coil</keyword>
<dbReference type="Proteomes" id="UP000813824">
    <property type="component" value="Unassembled WGS sequence"/>
</dbReference>
<feature type="compositionally biased region" description="Basic and acidic residues" evidence="2">
    <location>
        <begin position="39"/>
        <end position="48"/>
    </location>
</feature>
<dbReference type="EMBL" id="JAEVFJ010000052">
    <property type="protein sequence ID" value="KAH8081307.1"/>
    <property type="molecule type" value="Genomic_DNA"/>
</dbReference>
<dbReference type="AlphaFoldDB" id="A0A8K0UFL2"/>
<protein>
    <recommendedName>
        <fullName evidence="3">TRIP4/RQT4 C2HC5-type zinc finger domain-containing protein</fullName>
    </recommendedName>
</protein>
<feature type="coiled-coil region" evidence="1">
    <location>
        <begin position="123"/>
        <end position="154"/>
    </location>
</feature>
<sequence>MYHTAWTTKKKSSSSLPSDRIPPANKSSAQANTGKGKGKQKEVPKSAEVRRLEELRDGLKNSQGPARDPHGGCFCLARTHGLSPYTPICRQCGLILCSLNRPYFVCPHCTAQLLADPARNTLIASLEKEIEEKLEKEERDRQQAIQDAREAAGAFPSLSGAVNPLAAPPRQTTQTSLDSHPVNQTHKVLSLNSKTRKIKVESRRTVPAAAASRPPSRSGDAASVNQVADGVPARVPRPPSDVVVPTKPLSSDRPWARLDNYDVVYVPAPKAAAASGAGWGLGEGM</sequence>
<evidence type="ECO:0000256" key="2">
    <source>
        <dbReference type="SAM" id="MobiDB-lite"/>
    </source>
</evidence>
<feature type="compositionally biased region" description="Low complexity" evidence="2">
    <location>
        <begin position="205"/>
        <end position="223"/>
    </location>
</feature>
<dbReference type="GO" id="GO:0072344">
    <property type="term" value="P:rescue of stalled ribosome"/>
    <property type="evidence" value="ECO:0007669"/>
    <property type="project" value="InterPro"/>
</dbReference>
<feature type="region of interest" description="Disordered" evidence="2">
    <location>
        <begin position="156"/>
        <end position="249"/>
    </location>
</feature>
<evidence type="ECO:0000313" key="5">
    <source>
        <dbReference type="Proteomes" id="UP000813824"/>
    </source>
</evidence>
<dbReference type="GO" id="GO:0008270">
    <property type="term" value="F:zinc ion binding"/>
    <property type="evidence" value="ECO:0007669"/>
    <property type="project" value="InterPro"/>
</dbReference>
<feature type="compositionally biased region" description="Polar residues" evidence="2">
    <location>
        <begin position="170"/>
        <end position="193"/>
    </location>
</feature>
<evidence type="ECO:0000259" key="3">
    <source>
        <dbReference type="Pfam" id="PF06221"/>
    </source>
</evidence>